<evidence type="ECO:0000313" key="2">
    <source>
        <dbReference type="Proteomes" id="UP001222027"/>
    </source>
</evidence>
<evidence type="ECO:0000313" key="1">
    <source>
        <dbReference type="EMBL" id="KAJ8483648.1"/>
    </source>
</evidence>
<protein>
    <submittedName>
        <fullName evidence="1">Uncharacterized protein</fullName>
    </submittedName>
</protein>
<accession>A0AAV8QZ96</accession>
<sequence length="72" mass="8234">MAHRLDHECGYLFRIVLIGDSGEGKSNNLYSFTRNRVLRRIRRQDPPGMLLGPIDAPFRSGHLEQMTSFSSD</sequence>
<dbReference type="EMBL" id="JAQQAF010000005">
    <property type="protein sequence ID" value="KAJ8483648.1"/>
    <property type="molecule type" value="Genomic_DNA"/>
</dbReference>
<dbReference type="AlphaFoldDB" id="A0AAV8QZ96"/>
<proteinExistence type="predicted"/>
<organism evidence="1 2">
    <name type="scientific">Ensete ventricosum</name>
    <name type="common">Abyssinian banana</name>
    <name type="synonym">Musa ensete</name>
    <dbReference type="NCBI Taxonomy" id="4639"/>
    <lineage>
        <taxon>Eukaryota</taxon>
        <taxon>Viridiplantae</taxon>
        <taxon>Streptophyta</taxon>
        <taxon>Embryophyta</taxon>
        <taxon>Tracheophyta</taxon>
        <taxon>Spermatophyta</taxon>
        <taxon>Magnoliopsida</taxon>
        <taxon>Liliopsida</taxon>
        <taxon>Zingiberales</taxon>
        <taxon>Musaceae</taxon>
        <taxon>Ensete</taxon>
    </lineage>
</organism>
<reference evidence="1 2" key="1">
    <citation type="submission" date="2022-12" db="EMBL/GenBank/DDBJ databases">
        <title>Chromosome-scale assembly of the Ensete ventricosum genome.</title>
        <authorList>
            <person name="Dussert Y."/>
            <person name="Stocks J."/>
            <person name="Wendawek A."/>
            <person name="Woldeyes F."/>
            <person name="Nichols R.A."/>
            <person name="Borrell J.S."/>
        </authorList>
    </citation>
    <scope>NUCLEOTIDE SEQUENCE [LARGE SCALE GENOMIC DNA]</scope>
    <source>
        <strain evidence="2">cv. Maze</strain>
        <tissue evidence="1">Seeds</tissue>
    </source>
</reference>
<dbReference type="Proteomes" id="UP001222027">
    <property type="component" value="Unassembled WGS sequence"/>
</dbReference>
<comment type="caution">
    <text evidence="1">The sequence shown here is derived from an EMBL/GenBank/DDBJ whole genome shotgun (WGS) entry which is preliminary data.</text>
</comment>
<name>A0AAV8QZ96_ENSVE</name>
<gene>
    <name evidence="1" type="ORF">OPV22_016133</name>
</gene>
<keyword evidence="2" id="KW-1185">Reference proteome</keyword>